<gene>
    <name evidence="1" type="ORF">HMPREF1536_00612</name>
</gene>
<dbReference type="HOGENOM" id="CLU_152545_3_2_10"/>
<evidence type="ECO:0000313" key="1">
    <source>
        <dbReference type="EMBL" id="KKB59631.1"/>
    </source>
</evidence>
<dbReference type="EMBL" id="AQHW01000003">
    <property type="protein sequence ID" value="KKB59631.1"/>
    <property type="molecule type" value="Genomic_DNA"/>
</dbReference>
<accession>A0A0F5JP90</accession>
<evidence type="ECO:0000313" key="2">
    <source>
        <dbReference type="Proteomes" id="UP000033035"/>
    </source>
</evidence>
<dbReference type="InterPro" id="IPR025342">
    <property type="entry name" value="DUF4248"/>
</dbReference>
<evidence type="ECO:0008006" key="3">
    <source>
        <dbReference type="Google" id="ProtNLM"/>
    </source>
</evidence>
<protein>
    <recommendedName>
        <fullName evidence="3">DUF4248 domain-containing protein</fullName>
    </recommendedName>
</protein>
<dbReference type="PATRIC" id="fig|1203610.3.peg.631"/>
<dbReference type="AlphaFoldDB" id="A0A0F5JP90"/>
<sequence length="86" mass="10358">MKKNNLRELALAYFPGDKPKTAQQKLAKWMKVETLRRKLELLGWKPYQKVLTPKQFDCIINHVGEPDGWDIYNSNNDYDYETYYER</sequence>
<dbReference type="RefSeq" id="WP_044192204.1">
    <property type="nucleotide sequence ID" value="NZ_AUAE01000019.1"/>
</dbReference>
<comment type="caution">
    <text evidence="1">The sequence shown here is derived from an EMBL/GenBank/DDBJ whole genome shotgun (WGS) entry which is preliminary data.</text>
</comment>
<name>A0A0F5JP90_9BACT</name>
<dbReference type="Pfam" id="PF14053">
    <property type="entry name" value="DUF4248"/>
    <property type="match status" value="1"/>
</dbReference>
<reference evidence="1 2" key="1">
    <citation type="submission" date="2013-04" db="EMBL/GenBank/DDBJ databases">
        <title>The Genome Sequence of Parabacteroides gordonii DSM 23371.</title>
        <authorList>
            <consortium name="The Broad Institute Genomics Platform"/>
            <person name="Earl A."/>
            <person name="Ward D."/>
            <person name="Feldgarden M."/>
            <person name="Gevers D."/>
            <person name="Martens E."/>
            <person name="Sakamoto M."/>
            <person name="Benno Y."/>
            <person name="Suzuki N."/>
            <person name="Matsunaga N."/>
            <person name="Koshihara K."/>
            <person name="Seki M."/>
            <person name="Komiya H."/>
            <person name="Walker B."/>
            <person name="Young S."/>
            <person name="Zeng Q."/>
            <person name="Gargeya S."/>
            <person name="Fitzgerald M."/>
            <person name="Haas B."/>
            <person name="Abouelleil A."/>
            <person name="Allen A.W."/>
            <person name="Alvarado L."/>
            <person name="Arachchi H.M."/>
            <person name="Berlin A.M."/>
            <person name="Chapman S.B."/>
            <person name="Gainer-Dewar J."/>
            <person name="Goldberg J."/>
            <person name="Griggs A."/>
            <person name="Gujja S."/>
            <person name="Hansen M."/>
            <person name="Howarth C."/>
            <person name="Imamovic A."/>
            <person name="Ireland A."/>
            <person name="Larimer J."/>
            <person name="McCowan C."/>
            <person name="Murphy C."/>
            <person name="Pearson M."/>
            <person name="Poon T.W."/>
            <person name="Priest M."/>
            <person name="Roberts A."/>
            <person name="Saif S."/>
            <person name="Shea T."/>
            <person name="Sisk P."/>
            <person name="Sykes S."/>
            <person name="Wortman J."/>
            <person name="Nusbaum C."/>
            <person name="Birren B."/>
        </authorList>
    </citation>
    <scope>NUCLEOTIDE SEQUENCE [LARGE SCALE GENOMIC DNA]</scope>
    <source>
        <strain evidence="1 2">MS-1</strain>
    </source>
</reference>
<dbReference type="Proteomes" id="UP000033035">
    <property type="component" value="Unassembled WGS sequence"/>
</dbReference>
<proteinExistence type="predicted"/>
<keyword evidence="2" id="KW-1185">Reference proteome</keyword>
<organism evidence="1 2">
    <name type="scientific">Parabacteroides gordonii MS-1 = DSM 23371</name>
    <dbReference type="NCBI Taxonomy" id="1203610"/>
    <lineage>
        <taxon>Bacteria</taxon>
        <taxon>Pseudomonadati</taxon>
        <taxon>Bacteroidota</taxon>
        <taxon>Bacteroidia</taxon>
        <taxon>Bacteroidales</taxon>
        <taxon>Tannerellaceae</taxon>
        <taxon>Parabacteroides</taxon>
    </lineage>
</organism>